<comment type="caution">
    <text evidence="1">The sequence shown here is derived from an EMBL/GenBank/DDBJ whole genome shotgun (WGS) entry which is preliminary data.</text>
</comment>
<protein>
    <submittedName>
        <fullName evidence="1">Uncharacterized protein</fullName>
    </submittedName>
</protein>
<sequence>MVDTHYAEEQTNEVEILQSIYPTELVILHAEVPQKFAISVDVEDDGEIRPCNLQLT</sequence>
<gene>
    <name evidence="1" type="ORF">GGI18_003588</name>
</gene>
<keyword evidence="2" id="KW-1185">Reference proteome</keyword>
<name>A0ACC1KBX2_9FUNG</name>
<evidence type="ECO:0000313" key="1">
    <source>
        <dbReference type="EMBL" id="KAJ2782786.1"/>
    </source>
</evidence>
<feature type="non-terminal residue" evidence="1">
    <location>
        <position position="56"/>
    </location>
</feature>
<dbReference type="EMBL" id="JANBUK010001295">
    <property type="protein sequence ID" value="KAJ2782786.1"/>
    <property type="molecule type" value="Genomic_DNA"/>
</dbReference>
<reference evidence="1" key="1">
    <citation type="submission" date="2022-07" db="EMBL/GenBank/DDBJ databases">
        <title>Phylogenomic reconstructions and comparative analyses of Kickxellomycotina fungi.</title>
        <authorList>
            <person name="Reynolds N.K."/>
            <person name="Stajich J.E."/>
            <person name="Barry K."/>
            <person name="Grigoriev I.V."/>
            <person name="Crous P."/>
            <person name="Smith M.E."/>
        </authorList>
    </citation>
    <scope>NUCLEOTIDE SEQUENCE</scope>
    <source>
        <strain evidence="1">BCRC 34191</strain>
    </source>
</reference>
<evidence type="ECO:0000313" key="2">
    <source>
        <dbReference type="Proteomes" id="UP001140066"/>
    </source>
</evidence>
<organism evidence="1 2">
    <name type="scientific">Coemansia linderi</name>
    <dbReference type="NCBI Taxonomy" id="2663919"/>
    <lineage>
        <taxon>Eukaryota</taxon>
        <taxon>Fungi</taxon>
        <taxon>Fungi incertae sedis</taxon>
        <taxon>Zoopagomycota</taxon>
        <taxon>Kickxellomycotina</taxon>
        <taxon>Kickxellomycetes</taxon>
        <taxon>Kickxellales</taxon>
        <taxon>Kickxellaceae</taxon>
        <taxon>Coemansia</taxon>
    </lineage>
</organism>
<proteinExistence type="predicted"/>
<dbReference type="Proteomes" id="UP001140066">
    <property type="component" value="Unassembled WGS sequence"/>
</dbReference>
<accession>A0ACC1KBX2</accession>